<sequence length="66" mass="7533">MSLKWVDVLEIAIQLAESKPDVDPLSVNFVDLHRWVLELPDFSDDPKRGGEKVLEAIQTAWIEEAE</sequence>
<dbReference type="SUPFAM" id="SSF140319">
    <property type="entry name" value="IscX-like"/>
    <property type="match status" value="1"/>
</dbReference>
<dbReference type="InterPro" id="IPR007479">
    <property type="entry name" value="ISC_FeS_clus_asmbl_IscsX"/>
</dbReference>
<dbReference type="AlphaFoldDB" id="A0A5E6ZV64"/>
<dbReference type="GO" id="GO:0005829">
    <property type="term" value="C:cytosol"/>
    <property type="evidence" value="ECO:0007669"/>
    <property type="project" value="TreeGrafter"/>
</dbReference>
<dbReference type="GO" id="GO:0016226">
    <property type="term" value="P:iron-sulfur cluster assembly"/>
    <property type="evidence" value="ECO:0007669"/>
    <property type="project" value="UniProtKB-UniRule"/>
</dbReference>
<evidence type="ECO:0000313" key="2">
    <source>
        <dbReference type="Proteomes" id="UP000379480"/>
    </source>
</evidence>
<evidence type="ECO:0000313" key="1">
    <source>
        <dbReference type="EMBL" id="VVN70420.1"/>
    </source>
</evidence>
<dbReference type="Proteomes" id="UP000379480">
    <property type="component" value="Unassembled WGS sequence"/>
</dbReference>
<dbReference type="PANTHER" id="PTHR37532:SF1">
    <property type="entry name" value="PROTEIN ISCX"/>
    <property type="match status" value="1"/>
</dbReference>
<dbReference type="InterPro" id="IPR036762">
    <property type="entry name" value="IscX-like_sf"/>
</dbReference>
<reference evidence="1 2" key="1">
    <citation type="submission" date="2019-09" db="EMBL/GenBank/DDBJ databases">
        <authorList>
            <person name="Chandra G."/>
            <person name="Truman W A."/>
        </authorList>
    </citation>
    <scope>NUCLEOTIDE SEQUENCE [LARGE SCALE GENOMIC DNA]</scope>
    <source>
        <strain evidence="1">PS723</strain>
    </source>
</reference>
<name>A0A5E6ZV64_PSEFL</name>
<dbReference type="EMBL" id="CABVHY010000002">
    <property type="protein sequence ID" value="VVN70420.1"/>
    <property type="molecule type" value="Genomic_DNA"/>
</dbReference>
<gene>
    <name evidence="1" type="primary">iscX</name>
    <name evidence="1" type="ORF">PS723_00364</name>
</gene>
<dbReference type="RefSeq" id="WP_150801992.1">
    <property type="nucleotide sequence ID" value="NZ_CABVHY010000002.1"/>
</dbReference>
<protein>
    <submittedName>
        <fullName evidence="1">Protein IscX</fullName>
    </submittedName>
</protein>
<accession>A0A5E6ZV64</accession>
<proteinExistence type="predicted"/>
<organism evidence="1 2">
    <name type="scientific">Pseudomonas fluorescens</name>
    <dbReference type="NCBI Taxonomy" id="294"/>
    <lineage>
        <taxon>Bacteria</taxon>
        <taxon>Pseudomonadati</taxon>
        <taxon>Pseudomonadota</taxon>
        <taxon>Gammaproteobacteria</taxon>
        <taxon>Pseudomonadales</taxon>
        <taxon>Pseudomonadaceae</taxon>
        <taxon>Pseudomonas</taxon>
    </lineage>
</organism>
<dbReference type="OrthoDB" id="9800346at2"/>
<dbReference type="Pfam" id="PF04384">
    <property type="entry name" value="Fe-S_assembly"/>
    <property type="match status" value="1"/>
</dbReference>
<dbReference type="Gene3D" id="1.10.10.600">
    <property type="entry name" value="IscX-like"/>
    <property type="match status" value="1"/>
</dbReference>
<dbReference type="PANTHER" id="PTHR37532">
    <property type="entry name" value="PROTEIN ISCX"/>
    <property type="match status" value="1"/>
</dbReference>
<dbReference type="GO" id="GO:0008198">
    <property type="term" value="F:ferrous iron binding"/>
    <property type="evidence" value="ECO:0007669"/>
    <property type="project" value="TreeGrafter"/>
</dbReference>
<dbReference type="NCBIfam" id="TIGR03412">
    <property type="entry name" value="iscX_yfhJ"/>
    <property type="match status" value="1"/>
</dbReference>
<dbReference type="PIRSF" id="PIRSF039003">
    <property type="entry name" value="IscX"/>
    <property type="match status" value="1"/>
</dbReference>